<dbReference type="PANTHER" id="PTHR22028">
    <property type="entry name" value="SFI1 SPINDLE BODY DOMAIN-CONTAINING PROTEIN-RELATED"/>
    <property type="match status" value="1"/>
</dbReference>
<keyword evidence="2" id="KW-1185">Reference proteome</keyword>
<sequence length="582" mass="72623">MLEFRNNCLLQEVHILRKQIRIIRKRILIRKYGYLFFRKTISNILPSIARSHYLFSVKRNAFLRLKTNWYKERIEWKYNLRAKLHYNFVVKKKYFQQLTLFHVKKKTKRVKVTIAQVMFEKNFKKQLLKFSFVKWKRYVDDKRNKTLKNQIADQHFKFKYQNEQLKPFFVKWIIFTLKTKKIKAKMANAHKLYNNSLLSRTFNAFFLYIQYKKLRKTQIEEALQFYSRKLMKRMFCKLISYRAQKLSEKGKKEFVDLVFHKRLLKRCMTVLLKNVIRNKFKRDRIFRFHELQSVRKKKFILDHWKYYVLYKRQKQEKFRVAVYSYDFHNKKKCFQKLKMYSIYKKRKRSRQILMITKIKSIFQKIILNYIFDCWRYFSNIRIIKKEKIALSHEHFMLGLRKKIFYRWLNFKDYKKKKRFEILELDIHFKYRLMKSSFIKWKDFINEKRLYCEKLADAKKYYRDNLIRANFRLIIKTASRIKEKHLVHYLENEKNRMTLAQKYLTIWKIKSKYSKLHTHIVQAVRQNMEEEVEFHIVSDFEKLTTTSDQRKESLFYSLLDFTDVFQWDAKCFDKPRVPDYMNY</sequence>
<gene>
    <name evidence="1" type="ORF">WA026_008650</name>
</gene>
<name>A0AAW1UC60_9CUCU</name>
<dbReference type="GO" id="GO:0019902">
    <property type="term" value="F:phosphatase binding"/>
    <property type="evidence" value="ECO:0007669"/>
    <property type="project" value="TreeGrafter"/>
</dbReference>
<dbReference type="InterPro" id="IPR052270">
    <property type="entry name" value="CACF_protein"/>
</dbReference>
<dbReference type="PANTHER" id="PTHR22028:SF4">
    <property type="entry name" value="PROTEIN SFI1 HOMOLOG"/>
    <property type="match status" value="1"/>
</dbReference>
<organism evidence="1 2">
    <name type="scientific">Henosepilachna vigintioctopunctata</name>
    <dbReference type="NCBI Taxonomy" id="420089"/>
    <lineage>
        <taxon>Eukaryota</taxon>
        <taxon>Metazoa</taxon>
        <taxon>Ecdysozoa</taxon>
        <taxon>Arthropoda</taxon>
        <taxon>Hexapoda</taxon>
        <taxon>Insecta</taxon>
        <taxon>Pterygota</taxon>
        <taxon>Neoptera</taxon>
        <taxon>Endopterygota</taxon>
        <taxon>Coleoptera</taxon>
        <taxon>Polyphaga</taxon>
        <taxon>Cucujiformia</taxon>
        <taxon>Coccinelloidea</taxon>
        <taxon>Coccinellidae</taxon>
        <taxon>Epilachninae</taxon>
        <taxon>Epilachnini</taxon>
        <taxon>Henosepilachna</taxon>
    </lineage>
</organism>
<protein>
    <recommendedName>
        <fullName evidence="3">Sfi1 spindle body domain-containing protein</fullName>
    </recommendedName>
</protein>
<proteinExistence type="predicted"/>
<comment type="caution">
    <text evidence="1">The sequence shown here is derived from an EMBL/GenBank/DDBJ whole genome shotgun (WGS) entry which is preliminary data.</text>
</comment>
<dbReference type="AlphaFoldDB" id="A0AAW1UC60"/>
<accession>A0AAW1UC60</accession>
<evidence type="ECO:0000313" key="2">
    <source>
        <dbReference type="Proteomes" id="UP001431783"/>
    </source>
</evidence>
<dbReference type="EMBL" id="JARQZJ010000063">
    <property type="protein sequence ID" value="KAK9880135.1"/>
    <property type="molecule type" value="Genomic_DNA"/>
</dbReference>
<evidence type="ECO:0000313" key="1">
    <source>
        <dbReference type="EMBL" id="KAK9880135.1"/>
    </source>
</evidence>
<evidence type="ECO:0008006" key="3">
    <source>
        <dbReference type="Google" id="ProtNLM"/>
    </source>
</evidence>
<dbReference type="Proteomes" id="UP001431783">
    <property type="component" value="Unassembled WGS sequence"/>
</dbReference>
<reference evidence="1 2" key="1">
    <citation type="submission" date="2023-03" db="EMBL/GenBank/DDBJ databases">
        <title>Genome insight into feeding habits of ladybird beetles.</title>
        <authorList>
            <person name="Li H.-S."/>
            <person name="Huang Y.-H."/>
            <person name="Pang H."/>
        </authorList>
    </citation>
    <scope>NUCLEOTIDE SEQUENCE [LARGE SCALE GENOMIC DNA]</scope>
    <source>
        <strain evidence="1">SYSU_2023b</strain>
        <tissue evidence="1">Whole body</tissue>
    </source>
</reference>